<dbReference type="Proteomes" id="UP000460412">
    <property type="component" value="Unassembled WGS sequence"/>
</dbReference>
<comment type="caution">
    <text evidence="1">The sequence shown here is derived from an EMBL/GenBank/DDBJ whole genome shotgun (WGS) entry which is preliminary data.</text>
</comment>
<dbReference type="AlphaFoldDB" id="A0A7X3MK46"/>
<gene>
    <name evidence="1" type="ORF">GN277_21070</name>
</gene>
<sequence>MVLQETKIRLSKVVRLRDAFTGEPVSAGIELRSLAGGGVEKKGEGYFLLLDVGNDEFQIEVKSPVYQRQRLVLKADRGEVVKEILLYPSFAYPFRQGTTSVRGRAKPKSVLKFHLGDAQAGCRMIGDYKRGQEEISFYLKGKIQSVFWYIRKKQKEKGEYFCTEYPEDESETYRLRRPLKEDYQKKDSVICPAQECIADEGGEFYLLLADIPKDTCILKYSCESEGKVTDGEAEIFKGRENYILLS</sequence>
<keyword evidence="2" id="KW-1185">Reference proteome</keyword>
<dbReference type="EMBL" id="WUQX01000001">
    <property type="protein sequence ID" value="MXP77750.1"/>
    <property type="molecule type" value="Genomic_DNA"/>
</dbReference>
<organism evidence="1 2">
    <name type="scientific">Sporofaciens musculi</name>
    <dbReference type="NCBI Taxonomy" id="2681861"/>
    <lineage>
        <taxon>Bacteria</taxon>
        <taxon>Bacillati</taxon>
        <taxon>Bacillota</taxon>
        <taxon>Clostridia</taxon>
        <taxon>Lachnospirales</taxon>
        <taxon>Lachnospiraceae</taxon>
        <taxon>Sporofaciens</taxon>
    </lineage>
</organism>
<accession>A0A7X3MK46</accession>
<protein>
    <submittedName>
        <fullName evidence="1">Uncharacterized protein</fullName>
    </submittedName>
</protein>
<reference evidence="1 2" key="1">
    <citation type="submission" date="2019-12" db="EMBL/GenBank/DDBJ databases">
        <title>Sporaefaciens musculi gen. nov., sp. nov., a novel bacterium isolated from the caecum of an obese mouse.</title>
        <authorList>
            <person name="Rasmussen T.S."/>
            <person name="Streidl T."/>
            <person name="Hitch T.C.A."/>
            <person name="Wortmann E."/>
            <person name="Deptula P."/>
            <person name="Hansen M."/>
            <person name="Nielsen D.S."/>
            <person name="Clavel T."/>
            <person name="Vogensen F.K."/>
        </authorList>
    </citation>
    <scope>NUCLEOTIDE SEQUENCE [LARGE SCALE GENOMIC DNA]</scope>
    <source>
        <strain evidence="1 2">WCA-9-b2</strain>
    </source>
</reference>
<name>A0A7X3MK46_9FIRM</name>
<evidence type="ECO:0000313" key="2">
    <source>
        <dbReference type="Proteomes" id="UP000460412"/>
    </source>
</evidence>
<evidence type="ECO:0000313" key="1">
    <source>
        <dbReference type="EMBL" id="MXP77750.1"/>
    </source>
</evidence>
<dbReference type="RefSeq" id="WP_159753312.1">
    <property type="nucleotide sequence ID" value="NZ_CASSPE010000054.1"/>
</dbReference>
<proteinExistence type="predicted"/>